<keyword evidence="1" id="KW-0479">Metal-binding</keyword>
<feature type="compositionally biased region" description="Polar residues" evidence="3">
    <location>
        <begin position="1211"/>
        <end position="1224"/>
    </location>
</feature>
<evidence type="ECO:0000256" key="1">
    <source>
        <dbReference type="ARBA" id="ARBA00022723"/>
    </source>
</evidence>
<feature type="domain" description="PilY1 beta-propeller" evidence="5">
    <location>
        <begin position="684"/>
        <end position="1045"/>
    </location>
</feature>
<feature type="region of interest" description="Disordered" evidence="3">
    <location>
        <begin position="1183"/>
        <end position="1224"/>
    </location>
</feature>
<dbReference type="RefSeq" id="WP_256613591.1">
    <property type="nucleotide sequence ID" value="NZ_JANIBK010000006.1"/>
</dbReference>
<accession>A0ABT1U0D0</accession>
<dbReference type="PROSITE" id="PS00018">
    <property type="entry name" value="EF_HAND_1"/>
    <property type="match status" value="1"/>
</dbReference>
<organism evidence="6 7">
    <name type="scientific">Methylomonas rivi</name>
    <dbReference type="NCBI Taxonomy" id="2952226"/>
    <lineage>
        <taxon>Bacteria</taxon>
        <taxon>Pseudomonadati</taxon>
        <taxon>Pseudomonadota</taxon>
        <taxon>Gammaproteobacteria</taxon>
        <taxon>Methylococcales</taxon>
        <taxon>Methylococcaceae</taxon>
        <taxon>Methylomonas</taxon>
    </lineage>
</organism>
<feature type="chain" id="PRO_5046702954" evidence="4">
    <location>
        <begin position="28"/>
        <end position="1224"/>
    </location>
</feature>
<dbReference type="Pfam" id="PF05567">
    <property type="entry name" value="T4P_PilY1"/>
    <property type="match status" value="1"/>
</dbReference>
<dbReference type="Proteomes" id="UP001524586">
    <property type="component" value="Unassembled WGS sequence"/>
</dbReference>
<keyword evidence="7" id="KW-1185">Reference proteome</keyword>
<keyword evidence="2" id="KW-0106">Calcium</keyword>
<dbReference type="InterPro" id="IPR008707">
    <property type="entry name" value="B-propeller_PilY1"/>
</dbReference>
<gene>
    <name evidence="6" type="ORF">NP596_02300</name>
</gene>
<protein>
    <submittedName>
        <fullName evidence="6">PilC/PilY family type IV pilus protein</fullName>
    </submittedName>
</protein>
<proteinExistence type="predicted"/>
<reference evidence="6 7" key="1">
    <citation type="submission" date="2022-07" db="EMBL/GenBank/DDBJ databases">
        <title>Methylomonas rivi sp. nov., Methylomonas rosea sp. nov., Methylomonas aureus sp. nov. and Methylomonas subterranea sp. nov., four novel methanotrophs isolated from a freshwater creek and the deep terrestrial subsurface.</title>
        <authorList>
            <person name="Abin C."/>
            <person name="Sankaranarayanan K."/>
            <person name="Garner C."/>
            <person name="Sindelar R."/>
            <person name="Kotary K."/>
            <person name="Garner R."/>
            <person name="Barclay S."/>
            <person name="Lawson P."/>
            <person name="Krumholz L."/>
        </authorList>
    </citation>
    <scope>NUCLEOTIDE SEQUENCE [LARGE SCALE GENOMIC DNA]</scope>
    <source>
        <strain evidence="6 7">WSC-6</strain>
    </source>
</reference>
<feature type="signal peptide" evidence="4">
    <location>
        <begin position="1"/>
        <end position="27"/>
    </location>
</feature>
<evidence type="ECO:0000313" key="6">
    <source>
        <dbReference type="EMBL" id="MCQ8127276.1"/>
    </source>
</evidence>
<evidence type="ECO:0000259" key="5">
    <source>
        <dbReference type="Pfam" id="PF05567"/>
    </source>
</evidence>
<sequence>MNTKLSKFIFWSIGFLMPALVAIPAQAAPGILANSPLFTMSNVPPNVFFELDDSGSMDWEILTKNYWHACAYDRDSPGNTGSTDCGGVLNDGLIRIYSGTAFRSYAYIFDNDDNLYNNGCNADDYPKLENCVSDVRNYEWRVRSSDLNVLYYNPNITYLPWQNGDGTAMPDASFTSVRSNPKSGESGYDDTKNLTGFIFEVWSDTHGYNGTRPNRGTNIDRTVGANGLMDYWDEHTRYTVNATSITRDVITYSPTANGTNKGRLNASAASTTLTTGLNGRTLAEEKQNIANWYQYSRRRSFVAKGSIAKVISEKPSFRYGLNTINSSTFFTEVPDLDANFASHNSTLISDLFSFNWPESSTPLRRGLERVGKYFDNTDDRTDPIVQECQQNFALLLTDGYWNGSNPATAIGDADDDGHSRTLADVARYYYTRDLSPLADNVPNSVFDTVNHQHMVTFGVAFGLSGLLTDADGDGWPGTAPGLAEDDDWGDPFDSDPEKIDDLWHAAYNGRGAFVSASSPEAVNSALTTALASIGDRSGSAASVSFNTTTLTGSSAVFLAQFNNLNNKWSGDLLAFALNTTNGDVATTQSWSVNGNPAGAADILDNRANPVTTRTILTHDGGDGIPFQWANLTTAQRNDLLTDPNGTLGTDDAKGQARLNYLRGDRSNEQSLNGTYSFRDRSKLLGDIVNSDPVFVGSPRSAWPDSAPFPITTGNKYSDFAANNINRAEMVYLGANDGMLHGFSAADGSETLAYIPGNLFSSGDPLNGLHYLTDPAYTHRFYVDLASAVEDVYINTGTGTYWHTVLVGGERAGGKGVFALDITNPATFSEANASQIALWEFTNNNDADLGFSFSKPSIGLMPNGRWAAIIGNGYNNTGDGQAKLFILFLDGGLDGVWTPGTDYIEISTGIGSIVNNDCIDPTSDCNGLSTPLAADITGDHVIDRIYAGDLKGNMWAFDVSNSSAANWTVAYSGQPLFIAGKPITSKPALVTHPSQPNGIAPNVLVFFGTGQYLVDTDVTNTDVQAFYGVWDHGTAAITSAQLVEQTFLSNTFTNNGVNVSNRFTVLTNNTVDYATKHGWFIRLTQNTGERVIVDPDVFGDFLFFNTWIPENTVCSAGGSGVLMSIDLVTGGRPEIAPFDLNGDNTIDSTDLLLSGSSTYAATGQIFTRGLPASSSFLTDYQYTPGTSGGSTIEKRRVRPPAPPPTPTPPTPLSNMKRNSWQEIRH</sequence>
<evidence type="ECO:0000256" key="3">
    <source>
        <dbReference type="SAM" id="MobiDB-lite"/>
    </source>
</evidence>
<dbReference type="InterPro" id="IPR018247">
    <property type="entry name" value="EF_Hand_1_Ca_BS"/>
</dbReference>
<keyword evidence="4" id="KW-0732">Signal</keyword>
<evidence type="ECO:0000256" key="4">
    <source>
        <dbReference type="SAM" id="SignalP"/>
    </source>
</evidence>
<comment type="caution">
    <text evidence="6">The sequence shown here is derived from an EMBL/GenBank/DDBJ whole genome shotgun (WGS) entry which is preliminary data.</text>
</comment>
<evidence type="ECO:0000256" key="2">
    <source>
        <dbReference type="ARBA" id="ARBA00022837"/>
    </source>
</evidence>
<feature type="compositionally biased region" description="Pro residues" evidence="3">
    <location>
        <begin position="1198"/>
        <end position="1210"/>
    </location>
</feature>
<dbReference type="EMBL" id="JANIBK010000006">
    <property type="protein sequence ID" value="MCQ8127276.1"/>
    <property type="molecule type" value="Genomic_DNA"/>
</dbReference>
<evidence type="ECO:0000313" key="7">
    <source>
        <dbReference type="Proteomes" id="UP001524586"/>
    </source>
</evidence>
<name>A0ABT1U0D0_9GAMM</name>